<sequence>MELSRLLHRHGGGSSAAPASASVAVGVAGGYHSDAAAAPPAPPPPQSHAAEGSSAVARAHAAIAAAALHRTGGTAGSSNAAGASAASASRAGTCATWSSNKSNGSGSRHHSQVYKEHCTIGWSPEEFYRVVADVEQYAVFLPWCAGSEVHTSRRVRVPLGPRRLTGDGGVSWSPAAPTAAGAEELVDAIETTATLTIGFSFLKEQYTSRVTLFPGRKIVAALYDDGDDGGGAATAASPSASTGSDISGSSSSGGGGGGLVFSFLKKAAYTAGAAARRSLLKHLLCEWEFLPVEGQPNAVEVLFSVSFEFKNPLHSHMIMANVVTLMTRSFERRCETLYGPPSATKVSLPLLS</sequence>
<reference evidence="6 7" key="1">
    <citation type="journal article" date="2021" name="MBio">
        <title>A New Model Trypanosomatid, Novymonas esmeraldas: Genomic Perception of Its 'Candidatus Pandoraea novymonadis' Endosymbiont.</title>
        <authorList>
            <person name="Zakharova A."/>
            <person name="Saura A."/>
            <person name="Butenko A."/>
            <person name="Podesvova L."/>
            <person name="Warmusova S."/>
            <person name="Kostygov A.Y."/>
            <person name="Nenarokova A."/>
            <person name="Lukes J."/>
            <person name="Opperdoes F.R."/>
            <person name="Yurchenko V."/>
        </authorList>
    </citation>
    <scope>NUCLEOTIDE SEQUENCE [LARGE SCALE GENOMIC DNA]</scope>
    <source>
        <strain evidence="6 7">E262AT.01</strain>
    </source>
</reference>
<dbReference type="AlphaFoldDB" id="A0AAW0F0Y7"/>
<dbReference type="SUPFAM" id="SSF55961">
    <property type="entry name" value="Bet v1-like"/>
    <property type="match status" value="2"/>
</dbReference>
<dbReference type="PANTHER" id="PTHR12901">
    <property type="entry name" value="SPERM PROTEIN HOMOLOG"/>
    <property type="match status" value="1"/>
</dbReference>
<dbReference type="GO" id="GO:0005739">
    <property type="term" value="C:mitochondrion"/>
    <property type="evidence" value="ECO:0007669"/>
    <property type="project" value="TreeGrafter"/>
</dbReference>
<evidence type="ECO:0000313" key="6">
    <source>
        <dbReference type="EMBL" id="KAK7198882.1"/>
    </source>
</evidence>
<protein>
    <submittedName>
        <fullName evidence="6">Polyketide cyclase / dehydrase and lipid transport</fullName>
    </submittedName>
</protein>
<dbReference type="GO" id="GO:0045333">
    <property type="term" value="P:cellular respiration"/>
    <property type="evidence" value="ECO:0007669"/>
    <property type="project" value="InterPro"/>
</dbReference>
<dbReference type="EMBL" id="JAECZO010000185">
    <property type="protein sequence ID" value="KAK7198882.1"/>
    <property type="molecule type" value="Genomic_DNA"/>
</dbReference>
<gene>
    <name evidence="6" type="ORF">NESM_000854700</name>
</gene>
<dbReference type="Gene3D" id="3.30.530.20">
    <property type="match status" value="1"/>
</dbReference>
<dbReference type="PANTHER" id="PTHR12901:SF10">
    <property type="entry name" value="COENZYME Q-BINDING PROTEIN COQ10, MITOCHONDRIAL"/>
    <property type="match status" value="1"/>
</dbReference>
<evidence type="ECO:0000256" key="1">
    <source>
        <dbReference type="ARBA" id="ARBA00006885"/>
    </source>
</evidence>
<comment type="similarity">
    <text evidence="1">Belongs to the COQ10 family.</text>
</comment>
<comment type="caution">
    <text evidence="6">The sequence shown here is derived from an EMBL/GenBank/DDBJ whole genome shotgun (WGS) entry which is preliminary data.</text>
</comment>
<dbReference type="Proteomes" id="UP001430356">
    <property type="component" value="Unassembled WGS sequence"/>
</dbReference>
<evidence type="ECO:0000256" key="4">
    <source>
        <dbReference type="SAM" id="MobiDB-lite"/>
    </source>
</evidence>
<dbReference type="Pfam" id="PF03364">
    <property type="entry name" value="Polyketide_cyc"/>
    <property type="match status" value="1"/>
</dbReference>
<dbReference type="GO" id="GO:0048039">
    <property type="term" value="F:ubiquinone binding"/>
    <property type="evidence" value="ECO:0007669"/>
    <property type="project" value="InterPro"/>
</dbReference>
<evidence type="ECO:0000259" key="5">
    <source>
        <dbReference type="Pfam" id="PF03364"/>
    </source>
</evidence>
<feature type="domain" description="Coenzyme Q-binding protein COQ10 START" evidence="5">
    <location>
        <begin position="122"/>
        <end position="219"/>
    </location>
</feature>
<comment type="subunit">
    <text evidence="2">Interacts with coenzyme Q.</text>
</comment>
<evidence type="ECO:0000256" key="3">
    <source>
        <dbReference type="ARBA" id="ARBA00024947"/>
    </source>
</evidence>
<keyword evidence="7" id="KW-1185">Reference proteome</keyword>
<organism evidence="6 7">
    <name type="scientific">Novymonas esmeraldas</name>
    <dbReference type="NCBI Taxonomy" id="1808958"/>
    <lineage>
        <taxon>Eukaryota</taxon>
        <taxon>Discoba</taxon>
        <taxon>Euglenozoa</taxon>
        <taxon>Kinetoplastea</taxon>
        <taxon>Metakinetoplastina</taxon>
        <taxon>Trypanosomatida</taxon>
        <taxon>Trypanosomatidae</taxon>
        <taxon>Novymonas</taxon>
    </lineage>
</organism>
<comment type="function">
    <text evidence="3">Required for the function of coenzyme Q in the respiratory chain. May serve as a chaperone or may be involved in the transport of Q6 from its site of synthesis to the catalytic sites of the respiratory complexes.</text>
</comment>
<proteinExistence type="inferred from homology"/>
<evidence type="ECO:0000256" key="2">
    <source>
        <dbReference type="ARBA" id="ARBA00011814"/>
    </source>
</evidence>
<dbReference type="InterPro" id="IPR023393">
    <property type="entry name" value="START-like_dom_sf"/>
</dbReference>
<dbReference type="InterPro" id="IPR044996">
    <property type="entry name" value="COQ10-like"/>
</dbReference>
<evidence type="ECO:0000313" key="7">
    <source>
        <dbReference type="Proteomes" id="UP001430356"/>
    </source>
</evidence>
<name>A0AAW0F0Y7_9TRYP</name>
<feature type="region of interest" description="Disordered" evidence="4">
    <location>
        <begin position="35"/>
        <end position="55"/>
    </location>
</feature>
<dbReference type="CDD" id="cd07813">
    <property type="entry name" value="COQ10p_like"/>
    <property type="match status" value="1"/>
</dbReference>
<accession>A0AAW0F0Y7</accession>
<dbReference type="InterPro" id="IPR005031">
    <property type="entry name" value="COQ10_START"/>
</dbReference>